<feature type="domain" description="Bacterial repeat" evidence="1">
    <location>
        <begin position="303"/>
        <end position="348"/>
    </location>
</feature>
<dbReference type="EMBL" id="ATBP01000714">
    <property type="protein sequence ID" value="ETR69187.1"/>
    <property type="molecule type" value="Genomic_DNA"/>
</dbReference>
<name>A0A1V1P2V3_9BACT</name>
<dbReference type="Proteomes" id="UP000189670">
    <property type="component" value="Unassembled WGS sequence"/>
</dbReference>
<organism evidence="2 3">
    <name type="scientific">Candidatus Magnetoglobus multicellularis str. Araruama</name>
    <dbReference type="NCBI Taxonomy" id="890399"/>
    <lineage>
        <taxon>Bacteria</taxon>
        <taxon>Pseudomonadati</taxon>
        <taxon>Thermodesulfobacteriota</taxon>
        <taxon>Desulfobacteria</taxon>
        <taxon>Desulfobacterales</taxon>
        <taxon>Desulfobacteraceae</taxon>
        <taxon>Candidatus Magnetoglobus</taxon>
    </lineage>
</organism>
<gene>
    <name evidence="2" type="ORF">OMM_09820</name>
</gene>
<protein>
    <recommendedName>
        <fullName evidence="1">Bacterial repeat domain-containing protein</fullName>
    </recommendedName>
</protein>
<accession>A0A1V1P2V3</accession>
<evidence type="ECO:0000313" key="3">
    <source>
        <dbReference type="Proteomes" id="UP000189670"/>
    </source>
</evidence>
<dbReference type="InterPro" id="IPR044060">
    <property type="entry name" value="Bacterial_rp_domain"/>
</dbReference>
<dbReference type="AlphaFoldDB" id="A0A1V1P2V3"/>
<proteinExistence type="predicted"/>
<comment type="caution">
    <text evidence="2">The sequence shown here is derived from an EMBL/GenBank/DDBJ whole genome shotgun (WGS) entry which is preliminary data.</text>
</comment>
<dbReference type="Pfam" id="PF18998">
    <property type="entry name" value="Flg_new_2"/>
    <property type="match status" value="1"/>
</dbReference>
<reference evidence="3" key="1">
    <citation type="submission" date="2012-11" db="EMBL/GenBank/DDBJ databases">
        <authorList>
            <person name="Lucero-Rivera Y.E."/>
            <person name="Tovar-Ramirez D."/>
        </authorList>
    </citation>
    <scope>NUCLEOTIDE SEQUENCE [LARGE SCALE GENOMIC DNA]</scope>
    <source>
        <strain evidence="3">Araruama</strain>
    </source>
</reference>
<evidence type="ECO:0000313" key="2">
    <source>
        <dbReference type="EMBL" id="ETR69187.1"/>
    </source>
</evidence>
<feature type="non-terminal residue" evidence="2">
    <location>
        <position position="669"/>
    </location>
</feature>
<evidence type="ECO:0000259" key="1">
    <source>
        <dbReference type="Pfam" id="PF18998"/>
    </source>
</evidence>
<sequence length="669" mass="74779">MKAPGVPYFLTAFLSPVPDQYGTASISLTITDSTGLSQTTTFNIDVKPVNDPPFFNRGTDLFTTEDSGSKTVSWTSHFSSGPNNESNQHISFIIESMDNPSILSGKPVISSNGLLTYTPAENAFGQTQVNVYVQDDGGIVNNGCNKSPPQQFSIYIAPVNDCPTFIKGNNLSIENRKGKQTITNWATRIHPGLNEDHQTIDFLLSTNRTDLFSEQPIIHPNGTLEFTPNPNETGFADITVSIKDNGGVDKNGCDTSIQQTFRIAVEPTYYTLCLDMEGQGSVQLEFNSSKQIVLPDWCDQFLADTKIRLEAKPENNWTFESWTKDMNSMEQIIQPVMNQNMTIQVNFQMRQVKLNIEGEKSKTIYVNDVLTLLPYSSTYNINSNVQLEIVDPDKFLGWAGDIQSNSHSVTIQLSENKTIAALYENALEWRSDIKGISEADGKTCKSELLIGTSIIESTQSEDDSPIYACRLFIYKPETIDKKSVYIQENNQRLYQWIIGVDSHDSTSVPGYNTVNLQWNASQFSDIGHYYLIDGHEMNGDIIVSDMKKTTHLSISGDQYLSIVWALEQKIFTIDLKAGWNLTSLPFQPDYSLSDLFDGTQVAYVFKNGGYTQADIITPGNGFWIKIPEDKSYTFIAEPLNAYTKHCQTAGIWLEALKLKQAPEQNLKVV</sequence>